<organism evidence="4 5">
    <name type="scientific">Mycolicibacterium cyprinidarum</name>
    <dbReference type="NCBI Taxonomy" id="2860311"/>
    <lineage>
        <taxon>Bacteria</taxon>
        <taxon>Bacillati</taxon>
        <taxon>Actinomycetota</taxon>
        <taxon>Actinomycetes</taxon>
        <taxon>Mycobacteriales</taxon>
        <taxon>Mycobacteriaceae</taxon>
        <taxon>Mycolicibacterium</taxon>
    </lineage>
</organism>
<feature type="signal peptide" evidence="1">
    <location>
        <begin position="1"/>
        <end position="28"/>
    </location>
</feature>
<name>A0ABQ4V7T1_9MYCO</name>
<feature type="domain" description="Mannan-binding protein" evidence="3">
    <location>
        <begin position="24"/>
        <end position="60"/>
    </location>
</feature>
<dbReference type="EMBL" id="BPRH01001339">
    <property type="protein sequence ID" value="GJF12986.1"/>
    <property type="molecule type" value="Genomic_DNA"/>
</dbReference>
<protein>
    <recommendedName>
        <fullName evidence="6">Mannan-binding protein</fullName>
    </recommendedName>
</protein>
<dbReference type="InterPro" id="IPR021729">
    <property type="entry name" value="DUF3298"/>
</dbReference>
<keyword evidence="5" id="KW-1185">Reference proteome</keyword>
<feature type="domain" description="DUF3298" evidence="2">
    <location>
        <begin position="150"/>
        <end position="251"/>
    </location>
</feature>
<accession>A0ABQ4V7T1</accession>
<gene>
    <name evidence="4" type="ORF">NGTWS1702_12640</name>
</gene>
<evidence type="ECO:0008006" key="6">
    <source>
        <dbReference type="Google" id="ProtNLM"/>
    </source>
</evidence>
<proteinExistence type="predicted"/>
<evidence type="ECO:0000313" key="5">
    <source>
        <dbReference type="Proteomes" id="UP001060504"/>
    </source>
</evidence>
<keyword evidence="1" id="KW-0732">Signal</keyword>
<evidence type="ECO:0000313" key="4">
    <source>
        <dbReference type="EMBL" id="GJF12986.1"/>
    </source>
</evidence>
<reference evidence="4 5" key="1">
    <citation type="submission" date="2021-08" db="EMBL/GenBank/DDBJ databases">
        <title>Draft genome sequence of Mycolicibacterium sp. NGTWS1702 strain.</title>
        <authorList>
            <person name="Matsumoto M."/>
            <person name="Tang B.C.C."/>
            <person name="Machida Y."/>
            <person name="Matoyama H."/>
            <person name="Kishihara T."/>
            <person name="Sato S."/>
            <person name="Kondo I."/>
            <person name="Sano M."/>
            <person name="Kato G."/>
        </authorList>
    </citation>
    <scope>NUCLEOTIDE SEQUENCE [LARGE SCALE GENOMIC DNA]</scope>
    <source>
        <strain evidence="4 5">NGTWSNA01</strain>
    </source>
</reference>
<comment type="caution">
    <text evidence="4">The sequence shown here is derived from an EMBL/GenBank/DDBJ whole genome shotgun (WGS) entry which is preliminary data.</text>
</comment>
<sequence>MRVDRMMVVAAVAAAVATGVVTAPVASASAQSFCGELGGDWDGHYCRTMVVSERKANRDIKVAIPGDLIDNSITSLAIRPYLRDLFTNWRAKGASMVQDSWGTENFQVFRHGSALSVVFHEEYNSSGVELMNGFRTFTFDMNSGRQLQLADITKPGVDPLVAIPPLAAPIITEALDRARPPYNQPGTYPFTVDRWTPPTPFSGNYKAWALTPDELILYLPDYPVAHDSPINYDVLNQWSMNGGVVQAHIPLAVLSPILRPEFGGA</sequence>
<evidence type="ECO:0000256" key="1">
    <source>
        <dbReference type="SAM" id="SignalP"/>
    </source>
</evidence>
<evidence type="ECO:0000259" key="2">
    <source>
        <dbReference type="Pfam" id="PF11738"/>
    </source>
</evidence>
<dbReference type="Pfam" id="PF11738">
    <property type="entry name" value="DUF3298"/>
    <property type="match status" value="1"/>
</dbReference>
<feature type="chain" id="PRO_5045040733" description="Mannan-binding protein" evidence="1">
    <location>
        <begin position="29"/>
        <end position="265"/>
    </location>
</feature>
<evidence type="ECO:0000259" key="3">
    <source>
        <dbReference type="Pfam" id="PF12151"/>
    </source>
</evidence>
<dbReference type="InterPro" id="IPR021992">
    <property type="entry name" value="MVL"/>
</dbReference>
<dbReference type="Pfam" id="PF12151">
    <property type="entry name" value="MVL"/>
    <property type="match status" value="1"/>
</dbReference>
<dbReference type="Proteomes" id="UP001060504">
    <property type="component" value="Unassembled WGS sequence"/>
</dbReference>